<protein>
    <submittedName>
        <fullName evidence="1">DUF4926 domain-containing protein</fullName>
    </submittedName>
</protein>
<dbReference type="EMBL" id="NPEA01000011">
    <property type="protein sequence ID" value="PJZ75673.1"/>
    <property type="molecule type" value="Genomic_DNA"/>
</dbReference>
<comment type="caution">
    <text evidence="1">The sequence shown here is derived from an EMBL/GenBank/DDBJ whole genome shotgun (WGS) entry which is preliminary data.</text>
</comment>
<evidence type="ECO:0000313" key="2">
    <source>
        <dbReference type="Proteomes" id="UP000231843"/>
    </source>
</evidence>
<dbReference type="Proteomes" id="UP000231843">
    <property type="component" value="Unassembled WGS sequence"/>
</dbReference>
<evidence type="ECO:0000313" key="1">
    <source>
        <dbReference type="EMBL" id="PJZ75673.1"/>
    </source>
</evidence>
<accession>A0A2M9ZUT0</accession>
<keyword evidence="2" id="KW-1185">Reference proteome</keyword>
<dbReference type="Pfam" id="PF16277">
    <property type="entry name" value="DUF4926"/>
    <property type="match status" value="1"/>
</dbReference>
<name>A0A2M9ZUT0_9LEPT</name>
<organism evidence="1 2">
    <name type="scientific">Leptospira neocaledonica</name>
    <dbReference type="NCBI Taxonomy" id="2023192"/>
    <lineage>
        <taxon>Bacteria</taxon>
        <taxon>Pseudomonadati</taxon>
        <taxon>Spirochaetota</taxon>
        <taxon>Spirochaetia</taxon>
        <taxon>Leptospirales</taxon>
        <taxon>Leptospiraceae</taxon>
        <taxon>Leptospira</taxon>
    </lineage>
</organism>
<proteinExistence type="predicted"/>
<dbReference type="AlphaFoldDB" id="A0A2M9ZUT0"/>
<gene>
    <name evidence="1" type="ORF">CH365_18210</name>
</gene>
<sequence length="63" mass="7058">MAFKEYEMVKLKRNIGSMPAGSVGTIVFVHHDPRVAYIMEFLDADGNTLDLITVEEADVETNQ</sequence>
<dbReference type="OrthoDB" id="983005at2"/>
<reference evidence="1 2" key="1">
    <citation type="submission" date="2017-07" db="EMBL/GenBank/DDBJ databases">
        <title>Leptospira spp. isolated from tropical soils.</title>
        <authorList>
            <person name="Thibeaux R."/>
            <person name="Iraola G."/>
            <person name="Ferres I."/>
            <person name="Bierque E."/>
            <person name="Girault D."/>
            <person name="Soupe-Gilbert M.-E."/>
            <person name="Picardeau M."/>
            <person name="Goarant C."/>
        </authorList>
    </citation>
    <scope>NUCLEOTIDE SEQUENCE [LARGE SCALE GENOMIC DNA]</scope>
    <source>
        <strain evidence="1 2">ES4-C-A1</strain>
    </source>
</reference>
<dbReference type="InterPro" id="IPR032568">
    <property type="entry name" value="DUF4926"/>
</dbReference>